<keyword evidence="2" id="KW-1185">Reference proteome</keyword>
<organism evidence="1 2">
    <name type="scientific">Nostoc minutum NIES-26</name>
    <dbReference type="NCBI Taxonomy" id="1844469"/>
    <lineage>
        <taxon>Bacteria</taxon>
        <taxon>Bacillati</taxon>
        <taxon>Cyanobacteriota</taxon>
        <taxon>Cyanophyceae</taxon>
        <taxon>Nostocales</taxon>
        <taxon>Nostocaceae</taxon>
        <taxon>Nostoc</taxon>
    </lineage>
</organism>
<reference evidence="1" key="1">
    <citation type="submission" date="2016-04" db="EMBL/GenBank/DDBJ databases">
        <authorList>
            <person name="Tabuchi Yagui T.R."/>
        </authorList>
    </citation>
    <scope>NUCLEOTIDE SEQUENCE [LARGE SCALE GENOMIC DNA]</scope>
    <source>
        <strain evidence="1">NIES-26</strain>
    </source>
</reference>
<name>A0A367Q326_9NOSO</name>
<gene>
    <name evidence="1" type="ORF">A6770_32890</name>
</gene>
<evidence type="ECO:0000313" key="1">
    <source>
        <dbReference type="EMBL" id="RCJ18568.1"/>
    </source>
</evidence>
<proteinExistence type="predicted"/>
<dbReference type="AlphaFoldDB" id="A0A367Q326"/>
<dbReference type="EMBL" id="LXQD01000347">
    <property type="protein sequence ID" value="RCJ18568.1"/>
    <property type="molecule type" value="Genomic_DNA"/>
</dbReference>
<protein>
    <submittedName>
        <fullName evidence="1">Uncharacterized protein</fullName>
    </submittedName>
</protein>
<sequence length="362" mass="41236">MTSIPQPFAEAENDWDLANLYQDLTSAKQQIASKPKQLTQLEKTCLRGLLCGYGPNEIAAAINREVRGLRVDLSRGLYRYIEVLTQRPSNALKDWREVADWLAKANYKTSLSHTSLLTSDSLIKIVDVSLEGSANSPVIDLKVRNIGNQVAFLKNTKFLFYNSWLLKSWLLPEAKNMENFALPAAAPMQRSRVVLPSYDYQVPLPAPANFDLSLPINLFAENYLNANPKIVYIEDFKISQCVSCNDVDRFTFTLSLPENYHQLSRNIKTQDLLYTSYIYHLKLELIYDEDDKSVQSTDLVILLESKFAENLDKRVFFAESDSKLPAEIQEISQHNQQLVTEIAQIKSVRSSLLNSLLKKITF</sequence>
<accession>A0A367Q326</accession>
<evidence type="ECO:0000313" key="2">
    <source>
        <dbReference type="Proteomes" id="UP000252107"/>
    </source>
</evidence>
<dbReference type="Proteomes" id="UP000252107">
    <property type="component" value="Unassembled WGS sequence"/>
</dbReference>
<comment type="caution">
    <text evidence="1">The sequence shown here is derived from an EMBL/GenBank/DDBJ whole genome shotgun (WGS) entry which is preliminary data.</text>
</comment>